<organism evidence="1 2">
    <name type="scientific">Micromonospora vulcania</name>
    <dbReference type="NCBI Taxonomy" id="1441873"/>
    <lineage>
        <taxon>Bacteria</taxon>
        <taxon>Bacillati</taxon>
        <taxon>Actinomycetota</taxon>
        <taxon>Actinomycetes</taxon>
        <taxon>Micromonosporales</taxon>
        <taxon>Micromonosporaceae</taxon>
        <taxon>Micromonospora</taxon>
    </lineage>
</organism>
<comment type="caution">
    <text evidence="1">The sequence shown here is derived from an EMBL/GenBank/DDBJ whole genome shotgun (WGS) entry which is preliminary data.</text>
</comment>
<proteinExistence type="predicted"/>
<evidence type="ECO:0000313" key="2">
    <source>
        <dbReference type="Proteomes" id="UP001596226"/>
    </source>
</evidence>
<name>A0ABW1H940_9ACTN</name>
<dbReference type="RefSeq" id="WP_377514386.1">
    <property type="nucleotide sequence ID" value="NZ_JBHSQS010000015.1"/>
</dbReference>
<sequence>MSIGEVKAALDEASQLLDQGRTTVEGIGDSLNEAAELMLATLHDSGRDEAEKARRAVAEAVREVKLALRVITAAQESGDDFRRALG</sequence>
<gene>
    <name evidence="1" type="ORF">ACFQGL_22860</name>
</gene>
<dbReference type="EMBL" id="JBHSQS010000015">
    <property type="protein sequence ID" value="MFC5926180.1"/>
    <property type="molecule type" value="Genomic_DNA"/>
</dbReference>
<keyword evidence="2" id="KW-1185">Reference proteome</keyword>
<evidence type="ECO:0000313" key="1">
    <source>
        <dbReference type="EMBL" id="MFC5926180.1"/>
    </source>
</evidence>
<dbReference type="Proteomes" id="UP001596226">
    <property type="component" value="Unassembled WGS sequence"/>
</dbReference>
<protein>
    <submittedName>
        <fullName evidence="1">Uncharacterized protein</fullName>
    </submittedName>
</protein>
<accession>A0ABW1H940</accession>
<reference evidence="2" key="1">
    <citation type="journal article" date="2019" name="Int. J. Syst. Evol. Microbiol.">
        <title>The Global Catalogue of Microorganisms (GCM) 10K type strain sequencing project: providing services to taxonomists for standard genome sequencing and annotation.</title>
        <authorList>
            <consortium name="The Broad Institute Genomics Platform"/>
            <consortium name="The Broad Institute Genome Sequencing Center for Infectious Disease"/>
            <person name="Wu L."/>
            <person name="Ma J."/>
        </authorList>
    </citation>
    <scope>NUCLEOTIDE SEQUENCE [LARGE SCALE GENOMIC DNA]</scope>
    <source>
        <strain evidence="2">CGMCC 4.7144</strain>
    </source>
</reference>